<keyword evidence="9 14" id="KW-0732">Signal</keyword>
<dbReference type="InterPro" id="IPR046450">
    <property type="entry name" value="PA_dom_sf"/>
</dbReference>
<organism evidence="17 18">
    <name type="scientific">Tuber aestivum</name>
    <name type="common">summer truffle</name>
    <dbReference type="NCBI Taxonomy" id="59557"/>
    <lineage>
        <taxon>Eukaryota</taxon>
        <taxon>Fungi</taxon>
        <taxon>Dikarya</taxon>
        <taxon>Ascomycota</taxon>
        <taxon>Pezizomycotina</taxon>
        <taxon>Pezizomycetes</taxon>
        <taxon>Pezizales</taxon>
        <taxon>Tuberaceae</taxon>
        <taxon>Tuber</taxon>
    </lineage>
</organism>
<dbReference type="InterPro" id="IPR041756">
    <property type="entry name" value="M28_SGAP-like"/>
</dbReference>
<keyword evidence="18" id="KW-1185">Reference proteome</keyword>
<dbReference type="GO" id="GO:0008235">
    <property type="term" value="F:metalloexopeptidase activity"/>
    <property type="evidence" value="ECO:0007669"/>
    <property type="project" value="InterPro"/>
</dbReference>
<dbReference type="GO" id="GO:0046872">
    <property type="term" value="F:metal ion binding"/>
    <property type="evidence" value="ECO:0007669"/>
    <property type="project" value="UniProtKB-KW"/>
</dbReference>
<evidence type="ECO:0000259" key="16">
    <source>
        <dbReference type="Pfam" id="PF04389"/>
    </source>
</evidence>
<evidence type="ECO:0000256" key="3">
    <source>
        <dbReference type="ARBA" id="ARBA00005957"/>
    </source>
</evidence>
<keyword evidence="5" id="KW-0031">Aminopeptidase</keyword>
<keyword evidence="10 14" id="KW-0378">Hydrolase</keyword>
<dbReference type="EC" id="3.4.-.-" evidence="14"/>
<dbReference type="FunFam" id="3.40.630.10:FF:000054">
    <property type="entry name" value="Peptide hydrolase"/>
    <property type="match status" value="1"/>
</dbReference>
<dbReference type="GO" id="GO:0005576">
    <property type="term" value="C:extracellular region"/>
    <property type="evidence" value="ECO:0007669"/>
    <property type="project" value="UniProtKB-SubCell"/>
</dbReference>
<reference evidence="17" key="1">
    <citation type="submission" date="2015-10" db="EMBL/GenBank/DDBJ databases">
        <authorList>
            <person name="Regsiter A."/>
            <person name="william w."/>
        </authorList>
    </citation>
    <scope>NUCLEOTIDE SEQUENCE</scope>
    <source>
        <strain evidence="17">Montdore</strain>
    </source>
</reference>
<evidence type="ECO:0000256" key="13">
    <source>
        <dbReference type="ARBA" id="ARBA00023180"/>
    </source>
</evidence>
<keyword evidence="11 14" id="KW-0862">Zinc</keyword>
<comment type="similarity">
    <text evidence="3">Belongs to the peptidase M28 family. M28A subfamily.</text>
</comment>
<dbReference type="GO" id="GO:0006508">
    <property type="term" value="P:proteolysis"/>
    <property type="evidence" value="ECO:0007669"/>
    <property type="project" value="UniProtKB-KW"/>
</dbReference>
<evidence type="ECO:0000256" key="5">
    <source>
        <dbReference type="ARBA" id="ARBA00022438"/>
    </source>
</evidence>
<evidence type="ECO:0000256" key="9">
    <source>
        <dbReference type="ARBA" id="ARBA00022729"/>
    </source>
</evidence>
<dbReference type="Proteomes" id="UP001412239">
    <property type="component" value="Unassembled WGS sequence"/>
</dbReference>
<evidence type="ECO:0000313" key="17">
    <source>
        <dbReference type="EMBL" id="CUS15587.1"/>
    </source>
</evidence>
<dbReference type="InterPro" id="IPR003137">
    <property type="entry name" value="PA_domain"/>
</dbReference>
<gene>
    <name evidence="17" type="ORF">GSTUAT00000290001</name>
</gene>
<name>A0A292QA38_9PEZI</name>
<dbReference type="AlphaFoldDB" id="A0A292QA38"/>
<dbReference type="Pfam" id="PF02225">
    <property type="entry name" value="PA"/>
    <property type="match status" value="1"/>
</dbReference>
<evidence type="ECO:0000259" key="15">
    <source>
        <dbReference type="Pfam" id="PF02225"/>
    </source>
</evidence>
<feature type="signal peptide" evidence="14">
    <location>
        <begin position="1"/>
        <end position="16"/>
    </location>
</feature>
<evidence type="ECO:0000256" key="4">
    <source>
        <dbReference type="ARBA" id="ARBA00011245"/>
    </source>
</evidence>
<dbReference type="PANTHER" id="PTHR12147">
    <property type="entry name" value="METALLOPEPTIDASE M28 FAMILY MEMBER"/>
    <property type="match status" value="1"/>
</dbReference>
<dbReference type="Gene3D" id="3.40.630.10">
    <property type="entry name" value="Zn peptidases"/>
    <property type="match status" value="1"/>
</dbReference>
<evidence type="ECO:0000313" key="18">
    <source>
        <dbReference type="Proteomes" id="UP001412239"/>
    </source>
</evidence>
<dbReference type="SUPFAM" id="SSF52025">
    <property type="entry name" value="PA domain"/>
    <property type="match status" value="1"/>
</dbReference>
<keyword evidence="13" id="KW-0325">Glycoprotein</keyword>
<comment type="cofactor">
    <cofactor evidence="1">
        <name>Zn(2+)</name>
        <dbReference type="ChEBI" id="CHEBI:29105"/>
    </cofactor>
</comment>
<comment type="subcellular location">
    <subcellularLocation>
        <location evidence="2">Secreted</location>
    </subcellularLocation>
</comment>
<evidence type="ECO:0000256" key="14">
    <source>
        <dbReference type="RuleBase" id="RU361240"/>
    </source>
</evidence>
<sequence>MRLFTGVFFISSLVSAAVVDVQPSDPYNASLVESNKLRRVLQRKVLYEHAKKYQSFADTTPERNRVAGSASHNLTVDYLYDTLVATGYYNVEKQPFTYIYSEGNASFSALSKVYESEYMTYSPSTGGSTIKAQLVKVANLGCDQSDYPEVKGKIALISRGDCQFGLKVARAGAAGAAGAVIYNNLPGLIGGGTLSNLTRPEGPYVPLAAISGADGAALVAAVEAGPVQGSLSVNATIDVKYTNNVLATTKGGDQSNVIMSGAHTDSVSAGPGINDNGSGSIGILEIALQLTKWSVKNAVSFGFWSAEEFGLIGSSYYIDNLPEDERAKIALYLNFDMIASPNFGYFIYDGDGSAFNDTPPIGSGAIEHLFEGYFRKVGLPTRPTNFSGRSDYAPFMEIGIPVGGLFTGAEGNKTAEEAVLWGGKVGAAFDSHYHKAGDNISNLNMDAWIQNTKAAAHAIATYAISTETIPKSSPSRLVKRTTKHTIPGACGSAPLHLT</sequence>
<evidence type="ECO:0000256" key="11">
    <source>
        <dbReference type="ARBA" id="ARBA00022833"/>
    </source>
</evidence>
<evidence type="ECO:0000256" key="10">
    <source>
        <dbReference type="ARBA" id="ARBA00022801"/>
    </source>
</evidence>
<dbReference type="CDD" id="cd03876">
    <property type="entry name" value="M28_SGAP_like"/>
    <property type="match status" value="1"/>
</dbReference>
<accession>A0A292QA38</accession>
<dbReference type="InterPro" id="IPR007484">
    <property type="entry name" value="Peptidase_M28"/>
</dbReference>
<comment type="subunit">
    <text evidence="4">Monomer.</text>
</comment>
<keyword evidence="6" id="KW-0964">Secreted</keyword>
<evidence type="ECO:0000256" key="1">
    <source>
        <dbReference type="ARBA" id="ARBA00001947"/>
    </source>
</evidence>
<evidence type="ECO:0000256" key="2">
    <source>
        <dbReference type="ARBA" id="ARBA00004613"/>
    </source>
</evidence>
<feature type="domain" description="PA" evidence="15">
    <location>
        <begin position="131"/>
        <end position="218"/>
    </location>
</feature>
<evidence type="ECO:0000256" key="6">
    <source>
        <dbReference type="ARBA" id="ARBA00022525"/>
    </source>
</evidence>
<dbReference type="EMBL" id="LN890945">
    <property type="protein sequence ID" value="CUS15587.1"/>
    <property type="molecule type" value="Genomic_DNA"/>
</dbReference>
<dbReference type="PANTHER" id="PTHR12147:SF57">
    <property type="entry name" value="PEPTIDE HYDROLASE"/>
    <property type="match status" value="1"/>
</dbReference>
<evidence type="ECO:0000256" key="7">
    <source>
        <dbReference type="ARBA" id="ARBA00022670"/>
    </source>
</evidence>
<protein>
    <recommendedName>
        <fullName evidence="14">Peptide hydrolase</fullName>
        <ecNumber evidence="14">3.4.-.-</ecNumber>
    </recommendedName>
</protein>
<dbReference type="SUPFAM" id="SSF53187">
    <property type="entry name" value="Zn-dependent exopeptidases"/>
    <property type="match status" value="1"/>
</dbReference>
<keyword evidence="8 14" id="KW-0479">Metal-binding</keyword>
<evidence type="ECO:0000256" key="8">
    <source>
        <dbReference type="ARBA" id="ARBA00022723"/>
    </source>
</evidence>
<feature type="domain" description="Peptidase M28" evidence="16">
    <location>
        <begin position="244"/>
        <end position="457"/>
    </location>
</feature>
<evidence type="ECO:0000256" key="12">
    <source>
        <dbReference type="ARBA" id="ARBA00023049"/>
    </source>
</evidence>
<keyword evidence="7 14" id="KW-0645">Protease</keyword>
<dbReference type="Pfam" id="PF04389">
    <property type="entry name" value="Peptidase_M28"/>
    <property type="match status" value="1"/>
</dbReference>
<proteinExistence type="inferred from homology"/>
<feature type="chain" id="PRO_5011834852" description="Peptide hydrolase" evidence="14">
    <location>
        <begin position="17"/>
        <end position="498"/>
    </location>
</feature>
<dbReference type="InterPro" id="IPR045175">
    <property type="entry name" value="M28_fam"/>
</dbReference>
<dbReference type="GO" id="GO:0004177">
    <property type="term" value="F:aminopeptidase activity"/>
    <property type="evidence" value="ECO:0007669"/>
    <property type="project" value="UniProtKB-KW"/>
</dbReference>
<dbReference type="Gene3D" id="3.50.30.30">
    <property type="match status" value="1"/>
</dbReference>
<keyword evidence="12" id="KW-0482">Metalloprotease</keyword>